<keyword evidence="3" id="KW-1185">Reference proteome</keyword>
<gene>
    <name evidence="2" type="ORF">GA0070618_3155</name>
</gene>
<dbReference type="Pfam" id="PF04545">
    <property type="entry name" value="Sigma70_r4"/>
    <property type="match status" value="1"/>
</dbReference>
<accession>A0A1C4XL83</accession>
<dbReference type="EMBL" id="LT607413">
    <property type="protein sequence ID" value="SCF09194.1"/>
    <property type="molecule type" value="Genomic_DNA"/>
</dbReference>
<name>A0A1C4XL83_MICEC</name>
<dbReference type="GO" id="GO:0006352">
    <property type="term" value="P:DNA-templated transcription initiation"/>
    <property type="evidence" value="ECO:0007669"/>
    <property type="project" value="InterPro"/>
</dbReference>
<dbReference type="OrthoDB" id="3400183at2"/>
<feature type="domain" description="RNA polymerase sigma-70 region 4" evidence="1">
    <location>
        <begin position="9"/>
        <end position="25"/>
    </location>
</feature>
<dbReference type="RefSeq" id="WP_088982299.1">
    <property type="nucleotide sequence ID" value="NZ_LT607413.1"/>
</dbReference>
<organism evidence="2 3">
    <name type="scientific">Micromonospora echinospora</name>
    <name type="common">Micromonospora purpurea</name>
    <dbReference type="NCBI Taxonomy" id="1877"/>
    <lineage>
        <taxon>Bacteria</taxon>
        <taxon>Bacillati</taxon>
        <taxon>Actinomycetota</taxon>
        <taxon>Actinomycetes</taxon>
        <taxon>Micromonosporales</taxon>
        <taxon>Micromonosporaceae</taxon>
        <taxon>Micromonospora</taxon>
    </lineage>
</organism>
<evidence type="ECO:0000313" key="3">
    <source>
        <dbReference type="Proteomes" id="UP000198253"/>
    </source>
</evidence>
<proteinExistence type="predicted"/>
<evidence type="ECO:0000313" key="2">
    <source>
        <dbReference type="EMBL" id="SCF09194.1"/>
    </source>
</evidence>
<dbReference type="Proteomes" id="UP000198253">
    <property type="component" value="Chromosome I"/>
</dbReference>
<reference evidence="3" key="1">
    <citation type="submission" date="2016-06" db="EMBL/GenBank/DDBJ databases">
        <authorList>
            <person name="Varghese N."/>
            <person name="Submissions Spin"/>
        </authorList>
    </citation>
    <scope>NUCLEOTIDE SEQUENCE [LARGE SCALE GENOMIC DNA]</scope>
    <source>
        <strain evidence="3">DSM 43816</strain>
    </source>
</reference>
<dbReference type="InParanoid" id="A0A1C4XL83"/>
<evidence type="ECO:0000259" key="1">
    <source>
        <dbReference type="Pfam" id="PF04545"/>
    </source>
</evidence>
<dbReference type="GO" id="GO:0003700">
    <property type="term" value="F:DNA-binding transcription factor activity"/>
    <property type="evidence" value="ECO:0007669"/>
    <property type="project" value="InterPro"/>
</dbReference>
<sequence>MPDHLYGPQEIGERLGVSRERVRQLTLRPDWPAPYDRLAMGTVWRKEDIEEWIGKYRPHLIEADDDEATGA</sequence>
<protein>
    <submittedName>
        <fullName evidence="2">Transcriptional regulator, AlpA family</fullName>
    </submittedName>
</protein>
<dbReference type="InterPro" id="IPR007630">
    <property type="entry name" value="RNA_pol_sigma70_r4"/>
</dbReference>
<dbReference type="AlphaFoldDB" id="A0A1C4XL83"/>